<keyword evidence="7 8" id="KW-0862">Zinc</keyword>
<dbReference type="InterPro" id="IPR036855">
    <property type="entry name" value="Znf_CCCH_sf"/>
</dbReference>
<evidence type="ECO:0000256" key="9">
    <source>
        <dbReference type="SAM" id="MobiDB-lite"/>
    </source>
</evidence>
<protein>
    <recommendedName>
        <fullName evidence="2">RING-type E3 ubiquitin transferase</fullName>
        <ecNumber evidence="2">2.3.2.27</ecNumber>
    </recommendedName>
</protein>
<dbReference type="PROSITE" id="PS50103">
    <property type="entry name" value="ZF_C3H1"/>
    <property type="match status" value="3"/>
</dbReference>
<dbReference type="Pfam" id="PF18044">
    <property type="entry name" value="zf-CCCH_4"/>
    <property type="match status" value="2"/>
</dbReference>
<keyword evidence="4 8" id="KW-0479">Metal-binding</keyword>
<dbReference type="GO" id="GO:0008270">
    <property type="term" value="F:zinc ion binding"/>
    <property type="evidence" value="ECO:0007669"/>
    <property type="project" value="UniProtKB-KW"/>
</dbReference>
<dbReference type="InterPro" id="IPR000571">
    <property type="entry name" value="Znf_CCCH"/>
</dbReference>
<evidence type="ECO:0000259" key="11">
    <source>
        <dbReference type="PROSITE" id="PS50103"/>
    </source>
</evidence>
<dbReference type="WBParaSite" id="PSAMB.scaffold7210size8042.g29785.t1">
    <property type="protein sequence ID" value="PSAMB.scaffold7210size8042.g29785.t1"/>
    <property type="gene ID" value="PSAMB.scaffold7210size8042.g29785"/>
</dbReference>
<dbReference type="InterPro" id="IPR017907">
    <property type="entry name" value="Znf_RING_CS"/>
</dbReference>
<sequence length="255" mass="28331">MAESSATLCRFFANNCCRNGDQCHFSHDRSARVDNVCRYYLRGVCSFGASCRYDHIRPSTTQMTPEPSSSSRRAPPAAEKTSTSTPTSSRLRSSAPEFVPKWKRTSESSDWPSSDVSSSVQSGEHGQPLFAEGMSFAAAVGGGPSKDSAVDANQLCPYFMVGQCYFGDNCGFVHGLICDMCDRAVIHPTDTVANSKHHANCRHCFCLDCIRKWRKSQQFENKIVRSCPECRTHSDYIIPCVHWVEDATDKEKLIT</sequence>
<feature type="region of interest" description="Disordered" evidence="9">
    <location>
        <begin position="57"/>
        <end position="124"/>
    </location>
</feature>
<keyword evidence="6 8" id="KW-0863">Zinc-finger</keyword>
<keyword evidence="12" id="KW-1185">Reference proteome</keyword>
<dbReference type="SMART" id="SM00356">
    <property type="entry name" value="ZnF_C3H1"/>
    <property type="match status" value="3"/>
</dbReference>
<accession>A0A914XBA9</accession>
<dbReference type="PROSITE" id="PS50089">
    <property type="entry name" value="ZF_RING_2"/>
    <property type="match status" value="1"/>
</dbReference>
<comment type="catalytic activity">
    <reaction evidence="1">
        <text>S-ubiquitinyl-[E2 ubiquitin-conjugating enzyme]-L-cysteine + [acceptor protein]-L-lysine = [E2 ubiquitin-conjugating enzyme]-L-cysteine + N(6)-ubiquitinyl-[acceptor protein]-L-lysine.</text>
        <dbReference type="EC" id="2.3.2.27"/>
    </reaction>
</comment>
<dbReference type="Gene3D" id="3.30.40.10">
    <property type="entry name" value="Zinc/RING finger domain, C3HC4 (zinc finger)"/>
    <property type="match status" value="1"/>
</dbReference>
<feature type="domain" description="C3H1-type" evidence="11">
    <location>
        <begin position="36"/>
        <end position="58"/>
    </location>
</feature>
<feature type="zinc finger region" description="C3H1-type" evidence="8">
    <location>
        <begin position="151"/>
        <end position="177"/>
    </location>
</feature>
<dbReference type="PROSITE" id="PS00518">
    <property type="entry name" value="ZF_RING_1"/>
    <property type="match status" value="1"/>
</dbReference>
<dbReference type="Pfam" id="PF00642">
    <property type="entry name" value="zf-CCCH"/>
    <property type="match status" value="1"/>
</dbReference>
<evidence type="ECO:0000256" key="7">
    <source>
        <dbReference type="ARBA" id="ARBA00022833"/>
    </source>
</evidence>
<dbReference type="PANTHER" id="PTHR11224:SF10">
    <property type="entry name" value="IP09428P-RELATED"/>
    <property type="match status" value="1"/>
</dbReference>
<dbReference type="InterPro" id="IPR013083">
    <property type="entry name" value="Znf_RING/FYVE/PHD"/>
</dbReference>
<dbReference type="PANTHER" id="PTHR11224">
    <property type="entry name" value="MAKORIN-RELATED"/>
    <property type="match status" value="1"/>
</dbReference>
<dbReference type="Proteomes" id="UP000887566">
    <property type="component" value="Unplaced"/>
</dbReference>
<dbReference type="GO" id="GO:0061630">
    <property type="term" value="F:ubiquitin protein ligase activity"/>
    <property type="evidence" value="ECO:0007669"/>
    <property type="project" value="UniProtKB-EC"/>
</dbReference>
<evidence type="ECO:0000256" key="5">
    <source>
        <dbReference type="ARBA" id="ARBA00022737"/>
    </source>
</evidence>
<feature type="domain" description="C3H1-type" evidence="11">
    <location>
        <begin position="151"/>
        <end position="177"/>
    </location>
</feature>
<keyword evidence="3" id="KW-0808">Transferase</keyword>
<feature type="zinc finger region" description="C3H1-type" evidence="8">
    <location>
        <begin position="36"/>
        <end position="58"/>
    </location>
</feature>
<evidence type="ECO:0000256" key="1">
    <source>
        <dbReference type="ARBA" id="ARBA00000900"/>
    </source>
</evidence>
<dbReference type="SUPFAM" id="SSF90229">
    <property type="entry name" value="CCCH zinc finger"/>
    <property type="match status" value="3"/>
</dbReference>
<evidence type="ECO:0000313" key="13">
    <source>
        <dbReference type="WBParaSite" id="PSAMB.scaffold7210size8042.g29785.t1"/>
    </source>
</evidence>
<dbReference type="InterPro" id="IPR045072">
    <property type="entry name" value="MKRN-like"/>
</dbReference>
<dbReference type="InterPro" id="IPR041367">
    <property type="entry name" value="Znf-CCCH_4"/>
</dbReference>
<feature type="domain" description="RING-type" evidence="10">
    <location>
        <begin position="178"/>
        <end position="231"/>
    </location>
</feature>
<keyword evidence="5" id="KW-0677">Repeat</keyword>
<evidence type="ECO:0000256" key="4">
    <source>
        <dbReference type="ARBA" id="ARBA00022723"/>
    </source>
</evidence>
<evidence type="ECO:0000256" key="3">
    <source>
        <dbReference type="ARBA" id="ARBA00022679"/>
    </source>
</evidence>
<name>A0A914XBA9_9BILA</name>
<evidence type="ECO:0000313" key="12">
    <source>
        <dbReference type="Proteomes" id="UP000887566"/>
    </source>
</evidence>
<evidence type="ECO:0000256" key="6">
    <source>
        <dbReference type="ARBA" id="ARBA00022771"/>
    </source>
</evidence>
<evidence type="ECO:0000259" key="10">
    <source>
        <dbReference type="PROSITE" id="PS50089"/>
    </source>
</evidence>
<evidence type="ECO:0000256" key="8">
    <source>
        <dbReference type="PROSITE-ProRule" id="PRU00723"/>
    </source>
</evidence>
<evidence type="ECO:0000256" key="2">
    <source>
        <dbReference type="ARBA" id="ARBA00012483"/>
    </source>
</evidence>
<dbReference type="AlphaFoldDB" id="A0A914XBA9"/>
<organism evidence="12 13">
    <name type="scientific">Plectus sambesii</name>
    <dbReference type="NCBI Taxonomy" id="2011161"/>
    <lineage>
        <taxon>Eukaryota</taxon>
        <taxon>Metazoa</taxon>
        <taxon>Ecdysozoa</taxon>
        <taxon>Nematoda</taxon>
        <taxon>Chromadorea</taxon>
        <taxon>Plectida</taxon>
        <taxon>Plectina</taxon>
        <taxon>Plectoidea</taxon>
        <taxon>Plectidae</taxon>
        <taxon>Plectus</taxon>
    </lineage>
</organism>
<dbReference type="InterPro" id="IPR001841">
    <property type="entry name" value="Znf_RING"/>
</dbReference>
<dbReference type="SUPFAM" id="SSF57850">
    <property type="entry name" value="RING/U-box"/>
    <property type="match status" value="1"/>
</dbReference>
<feature type="compositionally biased region" description="Low complexity" evidence="9">
    <location>
        <begin position="65"/>
        <end position="96"/>
    </location>
</feature>
<dbReference type="Gene3D" id="4.10.1000.10">
    <property type="entry name" value="Zinc finger, CCCH-type"/>
    <property type="match status" value="1"/>
</dbReference>
<proteinExistence type="predicted"/>
<feature type="zinc finger region" description="C3H1-type" evidence="8">
    <location>
        <begin position="3"/>
        <end position="30"/>
    </location>
</feature>
<reference evidence="13" key="1">
    <citation type="submission" date="2022-11" db="UniProtKB">
        <authorList>
            <consortium name="WormBaseParasite"/>
        </authorList>
    </citation>
    <scope>IDENTIFICATION</scope>
</reference>
<dbReference type="Gene3D" id="2.30.30.1190">
    <property type="match status" value="1"/>
</dbReference>
<feature type="domain" description="C3H1-type" evidence="11">
    <location>
        <begin position="3"/>
        <end position="30"/>
    </location>
</feature>
<dbReference type="EC" id="2.3.2.27" evidence="2"/>
<feature type="compositionally biased region" description="Low complexity" evidence="9">
    <location>
        <begin position="108"/>
        <end position="122"/>
    </location>
</feature>
<dbReference type="GO" id="GO:0000209">
    <property type="term" value="P:protein polyubiquitination"/>
    <property type="evidence" value="ECO:0007669"/>
    <property type="project" value="InterPro"/>
</dbReference>